<feature type="region of interest" description="Disordered" evidence="1">
    <location>
        <begin position="1"/>
        <end position="38"/>
    </location>
</feature>
<sequence length="38" mass="4214">MPVTCSRLTPLQDTIGPHLIRESPDGPIRSPPLDYNLL</sequence>
<name>A0A0S4LAG0_9BACT</name>
<evidence type="ECO:0000313" key="3">
    <source>
        <dbReference type="Proteomes" id="UP000199032"/>
    </source>
</evidence>
<feature type="compositionally biased region" description="Polar residues" evidence="1">
    <location>
        <begin position="1"/>
        <end position="12"/>
    </location>
</feature>
<evidence type="ECO:0000256" key="1">
    <source>
        <dbReference type="SAM" id="MobiDB-lite"/>
    </source>
</evidence>
<protein>
    <submittedName>
        <fullName evidence="2">Uncharacterized protein</fullName>
    </submittedName>
</protein>
<keyword evidence="3" id="KW-1185">Reference proteome</keyword>
<dbReference type="Proteomes" id="UP000199032">
    <property type="component" value="Unassembled WGS sequence"/>
</dbReference>
<reference evidence="2 3" key="1">
    <citation type="submission" date="2015-10" db="EMBL/GenBank/DDBJ databases">
        <authorList>
            <person name="Gilbert D.G."/>
        </authorList>
    </citation>
    <scope>NUCLEOTIDE SEQUENCE [LARGE SCALE GENOMIC DNA]</scope>
    <source>
        <strain evidence="2">COMA1</strain>
    </source>
</reference>
<gene>
    <name evidence="2" type="ORF">COMA1_10831</name>
</gene>
<proteinExistence type="predicted"/>
<dbReference type="EMBL" id="CZQA01000001">
    <property type="protein sequence ID" value="CUS32827.1"/>
    <property type="molecule type" value="Genomic_DNA"/>
</dbReference>
<accession>A0A0S4LAG0</accession>
<dbReference type="AlphaFoldDB" id="A0A0S4LAG0"/>
<organism evidence="2 3">
    <name type="scientific">Candidatus Nitrospira nitrosa</name>
    <dbReference type="NCBI Taxonomy" id="1742972"/>
    <lineage>
        <taxon>Bacteria</taxon>
        <taxon>Pseudomonadati</taxon>
        <taxon>Nitrospirota</taxon>
        <taxon>Nitrospiria</taxon>
        <taxon>Nitrospirales</taxon>
        <taxon>Nitrospiraceae</taxon>
        <taxon>Nitrospira</taxon>
    </lineage>
</organism>
<evidence type="ECO:0000313" key="2">
    <source>
        <dbReference type="EMBL" id="CUS32827.1"/>
    </source>
</evidence>